<evidence type="ECO:0000313" key="2">
    <source>
        <dbReference type="EMBL" id="QPT11249.1"/>
    </source>
</evidence>
<geneLocation type="plasmid" evidence="2 3">
    <name>unnamed1</name>
</geneLocation>
<protein>
    <recommendedName>
        <fullName evidence="1">DUF6314 domain-containing protein</fullName>
    </recommendedName>
</protein>
<dbReference type="Proteomes" id="UP000594836">
    <property type="component" value="Plasmid unnamed1"/>
</dbReference>
<sequence length="145" mass="16149">MEGSRLLRSLSGAWQLDREIRGAGAQFLGKAVFEPQPDGTSNYRECGTLLLRDGRELSSHRSYTYRPSERGFTVAFADGPTLGNIFVRLLFDAVDDQQLVADDVHRCGADTYEVRYILGRPGAFETIIDVVGPAKAYRLISSYVR</sequence>
<name>A0A7T3E895_SPHPI</name>
<feature type="domain" description="DUF6314" evidence="1">
    <location>
        <begin position="10"/>
        <end position="145"/>
    </location>
</feature>
<gene>
    <name evidence="2" type="ORF">I6G38_20135</name>
</gene>
<evidence type="ECO:0000313" key="3">
    <source>
        <dbReference type="Proteomes" id="UP000594836"/>
    </source>
</evidence>
<evidence type="ECO:0000259" key="1">
    <source>
        <dbReference type="Pfam" id="PF19834"/>
    </source>
</evidence>
<dbReference type="AlphaFoldDB" id="A0A7T3E895"/>
<dbReference type="Pfam" id="PF19834">
    <property type="entry name" value="DUF6314"/>
    <property type="match status" value="1"/>
</dbReference>
<dbReference type="EMBL" id="CP065714">
    <property type="protein sequence ID" value="QPT11249.1"/>
    <property type="molecule type" value="Genomic_DNA"/>
</dbReference>
<organism evidence="2 3">
    <name type="scientific">Sphingomonas paucimobilis</name>
    <name type="common">Pseudomonas paucimobilis</name>
    <dbReference type="NCBI Taxonomy" id="13689"/>
    <lineage>
        <taxon>Bacteria</taxon>
        <taxon>Pseudomonadati</taxon>
        <taxon>Pseudomonadota</taxon>
        <taxon>Alphaproteobacteria</taxon>
        <taxon>Sphingomonadales</taxon>
        <taxon>Sphingomonadaceae</taxon>
        <taxon>Sphingomonas</taxon>
    </lineage>
</organism>
<proteinExistence type="predicted"/>
<dbReference type="InterPro" id="IPR045632">
    <property type="entry name" value="DUF6314"/>
</dbReference>
<keyword evidence="2" id="KW-0614">Plasmid</keyword>
<accession>A0A7T3E895</accession>
<reference evidence="2 3" key="1">
    <citation type="submission" date="2020-12" db="EMBL/GenBank/DDBJ databases">
        <title>FDA dAtabase for Regulatory Grade micrObial Sequences (FDA-ARGOS): Supporting development and validation of Infectious Disease Dx tests.</title>
        <authorList>
            <person name="Sproer C."/>
            <person name="Gronow S."/>
            <person name="Severitt S."/>
            <person name="Schroder I."/>
            <person name="Tallon L."/>
            <person name="Sadzewicz L."/>
            <person name="Zhao X."/>
            <person name="Boylan J."/>
            <person name="Ott S."/>
            <person name="Bowen H."/>
            <person name="Vavikolanu K."/>
            <person name="Mehta A."/>
            <person name="Aluvathingal J."/>
            <person name="Nadendla S."/>
            <person name="Lowell S."/>
            <person name="Myers T."/>
            <person name="Yan Y."/>
            <person name="Sichtig H."/>
        </authorList>
    </citation>
    <scope>NUCLEOTIDE SEQUENCE [LARGE SCALE GENOMIC DNA]</scope>
    <source>
        <strain evidence="2 3">FDAARGOS_881</strain>
        <plasmid evidence="2 3">unnamed1</plasmid>
    </source>
</reference>